<proteinExistence type="predicted"/>
<accession>A0A7G1HUF4</accession>
<dbReference type="Proteomes" id="UP000594042">
    <property type="component" value="Chromosome"/>
</dbReference>
<dbReference type="InterPro" id="IPR031345">
    <property type="entry name" value="T9SS_Plug_N"/>
</dbReference>
<dbReference type="EMBL" id="AP023322">
    <property type="protein sequence ID" value="BCI63306.1"/>
    <property type="molecule type" value="Genomic_DNA"/>
</dbReference>
<evidence type="ECO:0000313" key="3">
    <source>
        <dbReference type="Proteomes" id="UP000594042"/>
    </source>
</evidence>
<feature type="domain" description="Type 9 secretion system plug protein N-terminal" evidence="1">
    <location>
        <begin position="36"/>
        <end position="161"/>
    </location>
</feature>
<sequence length="423" mass="49611">MSTLIKIITTFIISFSVFFPAKGAIVYQTKALHPSIQTIRTRVFDKAYFPPVIRLDNDDQLIVSFDKFAEESEYLEYKIVHCNANWTPSDLSVMEYLDGFNQNRVEEGELSFNTFRHYVHYTITLPNESVRFKVSGNYVLIVFPENQPEKPLLQVCFSVFENRVTVPISITSRTDIDYNKSHQQLEFSILHPNYNIRNPQIDLKIYISQNNRLDNQTQINHPLYVKSNELVYAHNPNLIFEAGNEYRRFEMVSTRYAGINVESIQYFDPYYHVDLFPDRLRNQGNYVFDQTQYGHFTIRQSDADNSDVEADYFIVHFTLDYDNALIPGTIYIDGEFTNGQFNDQNKMVYNFETKQYEKALYLKQGSYNYQYLFIPHGTTKGTPANIEGNFYETKNEYLVKVYHRVPGERYDRLIGIGRAFSGE</sequence>
<protein>
    <submittedName>
        <fullName evidence="2">DUF5103 domain-containing protein</fullName>
    </submittedName>
</protein>
<dbReference type="Pfam" id="PF17116">
    <property type="entry name" value="T9SS_plug_1st"/>
    <property type="match status" value="1"/>
</dbReference>
<organism evidence="2 3">
    <name type="scientific">Coprobacter secundus subsp. similis</name>
    <dbReference type="NCBI Taxonomy" id="2751153"/>
    <lineage>
        <taxon>Bacteria</taxon>
        <taxon>Pseudomonadati</taxon>
        <taxon>Bacteroidota</taxon>
        <taxon>Bacteroidia</taxon>
        <taxon>Bacteroidales</taxon>
        <taxon>Barnesiellaceae</taxon>
        <taxon>Coprobacter</taxon>
    </lineage>
</organism>
<name>A0A7G1HUF4_9BACT</name>
<keyword evidence="3" id="KW-1185">Reference proteome</keyword>
<evidence type="ECO:0000259" key="1">
    <source>
        <dbReference type="Pfam" id="PF17116"/>
    </source>
</evidence>
<dbReference type="KEGG" id="copr:Cop2CBH44_16590"/>
<gene>
    <name evidence="2" type="ORF">Cop2CBH44_16590</name>
</gene>
<evidence type="ECO:0000313" key="2">
    <source>
        <dbReference type="EMBL" id="BCI63306.1"/>
    </source>
</evidence>
<dbReference type="AlphaFoldDB" id="A0A7G1HUF4"/>
<dbReference type="RefSeq" id="WP_200755882.1">
    <property type="nucleotide sequence ID" value="NZ_AP023322.1"/>
</dbReference>
<reference evidence="3" key="1">
    <citation type="submission" date="2020-07" db="EMBL/GenBank/DDBJ databases">
        <title>Complete genome sequencing of Coprobacter sp. strain 2CBH44.</title>
        <authorList>
            <person name="Sakamoto M."/>
            <person name="Murakami T."/>
            <person name="Mori H."/>
        </authorList>
    </citation>
    <scope>NUCLEOTIDE SEQUENCE [LARGE SCALE GENOMIC DNA]</scope>
    <source>
        <strain evidence="3">2CBH44</strain>
    </source>
</reference>